<evidence type="ECO:0000313" key="2">
    <source>
        <dbReference type="Proteomes" id="UP000182985"/>
    </source>
</evidence>
<accession>A0A1J6I448</accession>
<dbReference type="RefSeq" id="WP_071631650.1">
    <property type="nucleotide sequence ID" value="NZ_MOEC01000008.1"/>
</dbReference>
<dbReference type="Pfam" id="PF04229">
    <property type="entry name" value="GrpB"/>
    <property type="match status" value="1"/>
</dbReference>
<dbReference type="InterPro" id="IPR043519">
    <property type="entry name" value="NT_sf"/>
</dbReference>
<proteinExistence type="predicted"/>
<comment type="caution">
    <text evidence="1">The sequence shown here is derived from an EMBL/GenBank/DDBJ whole genome shotgun (WGS) entry which is preliminary data.</text>
</comment>
<dbReference type="Gene3D" id="3.30.460.10">
    <property type="entry name" value="Beta Polymerase, domain 2"/>
    <property type="match status" value="1"/>
</dbReference>
<reference evidence="1 2" key="1">
    <citation type="submission" date="2016-10" db="EMBL/GenBank/DDBJ databases">
        <title>The Draft Genome Sequence of the Potato Rhizosphere Bacteria Ochrobactrum sp. IPA7.2.</title>
        <authorList>
            <person name="Gogoleva N.E."/>
            <person name="Khlopko Y.A."/>
            <person name="Burygin G.L."/>
            <person name="Plotnikov A.O."/>
        </authorList>
    </citation>
    <scope>NUCLEOTIDE SEQUENCE [LARGE SCALE GENOMIC DNA]</scope>
    <source>
        <strain evidence="1 2">IPA7.2</strain>
    </source>
</reference>
<dbReference type="Proteomes" id="UP000182985">
    <property type="component" value="Unassembled WGS sequence"/>
</dbReference>
<protein>
    <submittedName>
        <fullName evidence="1">Uncharacterized protein</fullName>
    </submittedName>
</protein>
<sequence>MPVTKETRDALGDVSIIDSDKAWPTQFEAERRRLLSLLGKSGPELQHFGSTAVPNLKAKPIIDMMAPIASLPIDHLLSHRLTEAGYIAVDAGFFKRAFFRRPSNGVDPAFHLHLVVAPSWPMKNELLLRDWLIAKPDLARAYEILKLELAHQFPDDMPRYTSGKTRFLRAAVNDARASIGLEPETNWDE</sequence>
<dbReference type="EMBL" id="MOEC01000008">
    <property type="protein sequence ID" value="OIS93666.1"/>
    <property type="molecule type" value="Genomic_DNA"/>
</dbReference>
<dbReference type="PANTHER" id="PTHR34822:SF1">
    <property type="entry name" value="GRPB FAMILY PROTEIN"/>
    <property type="match status" value="1"/>
</dbReference>
<gene>
    <name evidence="1" type="ORF">BLA27_10175</name>
</gene>
<evidence type="ECO:0000313" key="1">
    <source>
        <dbReference type="EMBL" id="OIS93666.1"/>
    </source>
</evidence>
<organism evidence="1 2">
    <name type="scientific">Brucella cytisi</name>
    <dbReference type="NCBI Taxonomy" id="407152"/>
    <lineage>
        <taxon>Bacteria</taxon>
        <taxon>Pseudomonadati</taxon>
        <taxon>Pseudomonadota</taxon>
        <taxon>Alphaproteobacteria</taxon>
        <taxon>Hyphomicrobiales</taxon>
        <taxon>Brucellaceae</taxon>
        <taxon>Brucella/Ochrobactrum group</taxon>
        <taxon>Brucella</taxon>
    </lineage>
</organism>
<dbReference type="InterPro" id="IPR007344">
    <property type="entry name" value="GrpB/CoaE"/>
</dbReference>
<name>A0A1J6I448_9HYPH</name>
<dbReference type="AlphaFoldDB" id="A0A1J6I448"/>
<keyword evidence="2" id="KW-1185">Reference proteome</keyword>
<dbReference type="OrthoDB" id="9799092at2"/>
<dbReference type="SUPFAM" id="SSF81301">
    <property type="entry name" value="Nucleotidyltransferase"/>
    <property type="match status" value="1"/>
</dbReference>
<dbReference type="PANTHER" id="PTHR34822">
    <property type="entry name" value="GRPB DOMAIN PROTEIN (AFU_ORTHOLOGUE AFUA_1G01530)"/>
    <property type="match status" value="1"/>
</dbReference>